<dbReference type="SUPFAM" id="SSF53383">
    <property type="entry name" value="PLP-dependent transferases"/>
    <property type="match status" value="1"/>
</dbReference>
<dbReference type="InterPro" id="IPR015424">
    <property type="entry name" value="PyrdxlP-dep_Trfase"/>
</dbReference>
<dbReference type="Gene3D" id="3.90.1150.10">
    <property type="entry name" value="Aspartate Aminotransferase, domain 1"/>
    <property type="match status" value="1"/>
</dbReference>
<proteinExistence type="inferred from homology"/>
<evidence type="ECO:0000256" key="2">
    <source>
        <dbReference type="ARBA" id="ARBA00012224"/>
    </source>
</evidence>
<feature type="domain" description="Aminotransferase class I/classII large" evidence="6">
    <location>
        <begin position="36"/>
        <end position="383"/>
    </location>
</feature>
<organism evidence="7">
    <name type="scientific">Ornithinibacillus sp. 4-3</name>
    <dbReference type="NCBI Taxonomy" id="3231488"/>
    <lineage>
        <taxon>Bacteria</taxon>
        <taxon>Bacillati</taxon>
        <taxon>Bacillota</taxon>
        <taxon>Bacilli</taxon>
        <taxon>Bacillales</taxon>
        <taxon>Bacillaceae</taxon>
        <taxon>Ornithinibacillus</taxon>
    </lineage>
</organism>
<protein>
    <recommendedName>
        <fullName evidence="2">cysteine-S-conjugate beta-lyase</fullName>
        <ecNumber evidence="2">4.4.1.13</ecNumber>
    </recommendedName>
</protein>
<reference evidence="7" key="1">
    <citation type="submission" date="2024-07" db="EMBL/GenBank/DDBJ databases">
        <title>Halotolerant mesophilic bacterium Ornithinibacillus sp. 4-3, sp. nov., isolated from soil.</title>
        <authorList>
            <person name="Sidarenka A.V."/>
            <person name="Guliayeva D.E."/>
            <person name="Leanovich S.I."/>
            <person name="Hileuskaya K.S."/>
            <person name="Akhremchuk A.E."/>
            <person name="Sikolenko M.A."/>
            <person name="Valentovich L.N."/>
        </authorList>
    </citation>
    <scope>NUCLEOTIDE SEQUENCE</scope>
    <source>
        <strain evidence="7">4-3</strain>
    </source>
</reference>
<sequence length="390" mass="44301">MSIFDAVHERKNTKSVKWDQLEAIFGTNDVLPMWVADMDFKAPEAVNEALIERAKHGIYGYTVMDAGVKDSILNWLKDRHQWEINEEWLSFSPGVVTSLHIAVQAFTNPGDNIIIQTPVYTPFYNVIETHERNVVKNPLVFKDNSYHIDFEDFEQKIVDNKVKAFISCSPHNPACRVWTKEELEKMAEICLKHDVLIISDEIHADLVYPNVRHIPIASLSEEIANQTITCMSPTKTFNLAGLQASYIVTPDAEKKKAIDQHLQKQSIDRLNTMGNIALEAAYTHGKEWLDELISILEGHKNYIKEMLETNTKELKVVDTEGTYLLWVDCSGLEMDADELKKFMIEKAKVGLNAGAGYGEEGNQFMRINMACPRATIEEGVKRIIDAVNSR</sequence>
<gene>
    <name evidence="7" type="ORF">AB4Y30_11905</name>
</gene>
<comment type="similarity">
    <text evidence="5">Belongs to the class-II pyridoxal-phosphate-dependent aminotransferase family. MalY/PatB cystathionine beta-lyase subfamily.</text>
</comment>
<dbReference type="PANTHER" id="PTHR43525:SF1">
    <property type="entry name" value="PROTEIN MALY"/>
    <property type="match status" value="1"/>
</dbReference>
<dbReference type="PANTHER" id="PTHR43525">
    <property type="entry name" value="PROTEIN MALY"/>
    <property type="match status" value="1"/>
</dbReference>
<dbReference type="Pfam" id="PF00155">
    <property type="entry name" value="Aminotran_1_2"/>
    <property type="match status" value="1"/>
</dbReference>
<dbReference type="CDD" id="cd00609">
    <property type="entry name" value="AAT_like"/>
    <property type="match status" value="1"/>
</dbReference>
<dbReference type="InterPro" id="IPR004839">
    <property type="entry name" value="Aminotransferase_I/II_large"/>
</dbReference>
<evidence type="ECO:0000259" key="6">
    <source>
        <dbReference type="Pfam" id="PF00155"/>
    </source>
</evidence>
<dbReference type="InterPro" id="IPR027619">
    <property type="entry name" value="C-S_lyase_PatB-like"/>
</dbReference>
<keyword evidence="3" id="KW-0663">Pyridoxal phosphate</keyword>
<dbReference type="InterPro" id="IPR015421">
    <property type="entry name" value="PyrdxlP-dep_Trfase_major"/>
</dbReference>
<comment type="cofactor">
    <cofactor evidence="1">
        <name>pyridoxal 5'-phosphate</name>
        <dbReference type="ChEBI" id="CHEBI:597326"/>
    </cofactor>
</comment>
<accession>A0AB39HMC8</accession>
<dbReference type="AlphaFoldDB" id="A0AB39HMC8"/>
<name>A0AB39HMC8_9BACI</name>
<evidence type="ECO:0000256" key="5">
    <source>
        <dbReference type="ARBA" id="ARBA00037974"/>
    </source>
</evidence>
<dbReference type="RefSeq" id="WP_368652451.1">
    <property type="nucleotide sequence ID" value="NZ_CP162599.1"/>
</dbReference>
<evidence type="ECO:0000313" key="7">
    <source>
        <dbReference type="EMBL" id="XDK31725.1"/>
    </source>
</evidence>
<dbReference type="InterPro" id="IPR015422">
    <property type="entry name" value="PyrdxlP-dep_Trfase_small"/>
</dbReference>
<dbReference type="Gene3D" id="3.40.640.10">
    <property type="entry name" value="Type I PLP-dependent aspartate aminotransferase-like (Major domain)"/>
    <property type="match status" value="1"/>
</dbReference>
<keyword evidence="4 7" id="KW-0456">Lyase</keyword>
<evidence type="ECO:0000256" key="3">
    <source>
        <dbReference type="ARBA" id="ARBA00022898"/>
    </source>
</evidence>
<dbReference type="InterPro" id="IPR051798">
    <property type="entry name" value="Class-II_PLP-Dep_Aminotrans"/>
</dbReference>
<evidence type="ECO:0000256" key="1">
    <source>
        <dbReference type="ARBA" id="ARBA00001933"/>
    </source>
</evidence>
<dbReference type="NCBIfam" id="TIGR04350">
    <property type="entry name" value="C_S_lyase_PatB"/>
    <property type="match status" value="1"/>
</dbReference>
<dbReference type="GO" id="GO:0047804">
    <property type="term" value="F:cysteine-S-conjugate beta-lyase activity"/>
    <property type="evidence" value="ECO:0007669"/>
    <property type="project" value="UniProtKB-EC"/>
</dbReference>
<evidence type="ECO:0000256" key="4">
    <source>
        <dbReference type="ARBA" id="ARBA00023239"/>
    </source>
</evidence>
<dbReference type="EMBL" id="CP162599">
    <property type="protein sequence ID" value="XDK31725.1"/>
    <property type="molecule type" value="Genomic_DNA"/>
</dbReference>
<dbReference type="EC" id="4.4.1.13" evidence="2"/>
<dbReference type="GO" id="GO:0030170">
    <property type="term" value="F:pyridoxal phosphate binding"/>
    <property type="evidence" value="ECO:0007669"/>
    <property type="project" value="InterPro"/>
</dbReference>